<evidence type="ECO:0000313" key="3">
    <source>
        <dbReference type="Proteomes" id="UP001218218"/>
    </source>
</evidence>
<gene>
    <name evidence="2" type="ORF">DFH08DRAFT_315367</name>
</gene>
<feature type="compositionally biased region" description="Polar residues" evidence="1">
    <location>
        <begin position="87"/>
        <end position="100"/>
    </location>
</feature>
<dbReference type="SUPFAM" id="SSF48371">
    <property type="entry name" value="ARM repeat"/>
    <property type="match status" value="1"/>
</dbReference>
<sequence>MPTRDELIRRISNKFDIATTESGAVFLQENNSTESLPDLQSPGEQENTVDDHLTDLNHIPSSVDSNPAGQDHHSESSASLQEDDSDSQGSQKSNTDSQSAFPVVTHHPDDSLDKESLSPMFNNSLSLQSPDTPNTPWSTDRRLAPSPSVRTSSSGGSSRSHLSGLRAPASRFRNIGPIGEEESYPSYLKHMPSTSTFPMTEYSSRSAPTSANASAESVRSQPSSGGTAPNATLLAGALLTEVKEGRKPDVIDGYLDKIQQLCLKSHKDAQKLVTAGLISTLILLLTSRAVDGIGLETVLLTLGILAHDPIPANTIYREKISLTLIEIVDAALSDDIAALALWCLARVCRTAEVASDLLKLNLGRVLITKGLKGGPRTSRIAAWCLGTLIRSDNIAETLTEMGLVSALCEHLRRCSDSNNAGPEDYSATVYAVARLSRSIKISKALAKGGCVGMLAHLLVTAEDPQVLLWTARAVGCLMRPDSSDMAKVLLDAGVARGLARLPSMLLTEEVEPLGSFAFAIQRFSCAEWGSGTRKALVDAGVVDSLLAALRTAADEPYPQVHIELVYAIALLSDVGGTSIRKEIVNAGGINILKQIGGTAARPDVVKACNLAVTSINGNLWSRNAASAKAAIAHEWSGGCPDHLPECPVPLHDWQSETNDGW</sequence>
<accession>A0AAD7EIP9</accession>
<protein>
    <submittedName>
        <fullName evidence="2">Armadillo-type protein</fullName>
    </submittedName>
</protein>
<comment type="caution">
    <text evidence="2">The sequence shown here is derived from an EMBL/GenBank/DDBJ whole genome shotgun (WGS) entry which is preliminary data.</text>
</comment>
<feature type="compositionally biased region" description="Polar residues" evidence="1">
    <location>
        <begin position="192"/>
        <end position="229"/>
    </location>
</feature>
<proteinExistence type="predicted"/>
<dbReference type="InterPro" id="IPR016024">
    <property type="entry name" value="ARM-type_fold"/>
</dbReference>
<feature type="compositionally biased region" description="Polar residues" evidence="1">
    <location>
        <begin position="59"/>
        <end position="68"/>
    </location>
</feature>
<feature type="region of interest" description="Disordered" evidence="1">
    <location>
        <begin position="20"/>
        <end position="229"/>
    </location>
</feature>
<dbReference type="Proteomes" id="UP001218218">
    <property type="component" value="Unassembled WGS sequence"/>
</dbReference>
<feature type="compositionally biased region" description="Polar residues" evidence="1">
    <location>
        <begin position="119"/>
        <end position="138"/>
    </location>
</feature>
<dbReference type="Gene3D" id="1.25.10.10">
    <property type="entry name" value="Leucine-rich Repeat Variant"/>
    <property type="match status" value="2"/>
</dbReference>
<dbReference type="EMBL" id="JARIHO010000038">
    <property type="protein sequence ID" value="KAJ7328742.1"/>
    <property type="molecule type" value="Genomic_DNA"/>
</dbReference>
<keyword evidence="3" id="KW-1185">Reference proteome</keyword>
<feature type="compositionally biased region" description="Low complexity" evidence="1">
    <location>
        <begin position="146"/>
        <end position="166"/>
    </location>
</feature>
<reference evidence="2" key="1">
    <citation type="submission" date="2023-03" db="EMBL/GenBank/DDBJ databases">
        <title>Massive genome expansion in bonnet fungi (Mycena s.s.) driven by repeated elements and novel gene families across ecological guilds.</title>
        <authorList>
            <consortium name="Lawrence Berkeley National Laboratory"/>
            <person name="Harder C.B."/>
            <person name="Miyauchi S."/>
            <person name="Viragh M."/>
            <person name="Kuo A."/>
            <person name="Thoen E."/>
            <person name="Andreopoulos B."/>
            <person name="Lu D."/>
            <person name="Skrede I."/>
            <person name="Drula E."/>
            <person name="Henrissat B."/>
            <person name="Morin E."/>
            <person name="Kohler A."/>
            <person name="Barry K."/>
            <person name="LaButti K."/>
            <person name="Morin E."/>
            <person name="Salamov A."/>
            <person name="Lipzen A."/>
            <person name="Mereny Z."/>
            <person name="Hegedus B."/>
            <person name="Baldrian P."/>
            <person name="Stursova M."/>
            <person name="Weitz H."/>
            <person name="Taylor A."/>
            <person name="Grigoriev I.V."/>
            <person name="Nagy L.G."/>
            <person name="Martin F."/>
            <person name="Kauserud H."/>
        </authorList>
    </citation>
    <scope>NUCLEOTIDE SEQUENCE</scope>
    <source>
        <strain evidence="2">CBHHK002</strain>
    </source>
</reference>
<evidence type="ECO:0000256" key="1">
    <source>
        <dbReference type="SAM" id="MobiDB-lite"/>
    </source>
</evidence>
<feature type="compositionally biased region" description="Basic and acidic residues" evidence="1">
    <location>
        <begin position="106"/>
        <end position="116"/>
    </location>
</feature>
<organism evidence="2 3">
    <name type="scientific">Mycena albidolilacea</name>
    <dbReference type="NCBI Taxonomy" id="1033008"/>
    <lineage>
        <taxon>Eukaryota</taxon>
        <taxon>Fungi</taxon>
        <taxon>Dikarya</taxon>
        <taxon>Basidiomycota</taxon>
        <taxon>Agaricomycotina</taxon>
        <taxon>Agaricomycetes</taxon>
        <taxon>Agaricomycetidae</taxon>
        <taxon>Agaricales</taxon>
        <taxon>Marasmiineae</taxon>
        <taxon>Mycenaceae</taxon>
        <taxon>Mycena</taxon>
    </lineage>
</organism>
<dbReference type="AlphaFoldDB" id="A0AAD7EIP9"/>
<dbReference type="InterPro" id="IPR011989">
    <property type="entry name" value="ARM-like"/>
</dbReference>
<name>A0AAD7EIP9_9AGAR</name>
<evidence type="ECO:0000313" key="2">
    <source>
        <dbReference type="EMBL" id="KAJ7328742.1"/>
    </source>
</evidence>